<dbReference type="AlphaFoldDB" id="A0A1B1BII9"/>
<reference evidence="1 2" key="1">
    <citation type="submission" date="2016-06" db="EMBL/GenBank/DDBJ databases">
        <title>Genome sequencing of Cryobacterium arcticum PAMC 27867.</title>
        <authorList>
            <person name="Lee J."/>
            <person name="Kim O.-S."/>
        </authorList>
    </citation>
    <scope>NUCLEOTIDE SEQUENCE [LARGE SCALE GENOMIC DNA]</scope>
    <source>
        <strain evidence="1 2">PAMC 27867</strain>
    </source>
</reference>
<protein>
    <submittedName>
        <fullName evidence="1">Uncharacterized protein</fullName>
    </submittedName>
</protein>
<evidence type="ECO:0000313" key="1">
    <source>
        <dbReference type="EMBL" id="ANP72374.1"/>
    </source>
</evidence>
<accession>A0A1B1BII9</accession>
<dbReference type="STRING" id="670052.PA27867_1417"/>
<sequence length="93" mass="10495">MSVINETVAVWVTPEGSPVRLVWRARRFRVTDTPTPLTASASLPDELLHFLTHPPKPVAAWRCQGTADDGTSLVFDIQHDDGRGRWQLLRTFE</sequence>
<dbReference type="OrthoDB" id="4978768at2"/>
<dbReference type="Proteomes" id="UP000092582">
    <property type="component" value="Chromosome 1"/>
</dbReference>
<keyword evidence="2" id="KW-1185">Reference proteome</keyword>
<gene>
    <name evidence="1" type="ORF">PA27867_1417</name>
</gene>
<proteinExistence type="predicted"/>
<organism evidence="1 2">
    <name type="scientific">Cryobacterium arcticum</name>
    <dbReference type="NCBI Taxonomy" id="670052"/>
    <lineage>
        <taxon>Bacteria</taxon>
        <taxon>Bacillati</taxon>
        <taxon>Actinomycetota</taxon>
        <taxon>Actinomycetes</taxon>
        <taxon>Micrococcales</taxon>
        <taxon>Microbacteriaceae</taxon>
        <taxon>Cryobacterium</taxon>
    </lineage>
</organism>
<name>A0A1B1BII9_9MICO</name>
<dbReference type="RefSeq" id="WP_066594818.1">
    <property type="nucleotide sequence ID" value="NZ_CP016282.1"/>
</dbReference>
<evidence type="ECO:0000313" key="2">
    <source>
        <dbReference type="Proteomes" id="UP000092582"/>
    </source>
</evidence>
<dbReference type="KEGG" id="cart:PA27867_1417"/>
<dbReference type="EMBL" id="CP016282">
    <property type="protein sequence ID" value="ANP72374.1"/>
    <property type="molecule type" value="Genomic_DNA"/>
</dbReference>